<comment type="caution">
    <text evidence="1">The sequence shown here is derived from an EMBL/GenBank/DDBJ whole genome shotgun (WGS) entry which is preliminary data.</text>
</comment>
<name>A0ACB7XA22_9ERIC</name>
<dbReference type="Proteomes" id="UP000828048">
    <property type="component" value="Chromosome 6"/>
</dbReference>
<accession>A0ACB7XA22</accession>
<organism evidence="1 2">
    <name type="scientific">Vaccinium darrowii</name>
    <dbReference type="NCBI Taxonomy" id="229202"/>
    <lineage>
        <taxon>Eukaryota</taxon>
        <taxon>Viridiplantae</taxon>
        <taxon>Streptophyta</taxon>
        <taxon>Embryophyta</taxon>
        <taxon>Tracheophyta</taxon>
        <taxon>Spermatophyta</taxon>
        <taxon>Magnoliopsida</taxon>
        <taxon>eudicotyledons</taxon>
        <taxon>Gunneridae</taxon>
        <taxon>Pentapetalae</taxon>
        <taxon>asterids</taxon>
        <taxon>Ericales</taxon>
        <taxon>Ericaceae</taxon>
        <taxon>Vaccinioideae</taxon>
        <taxon>Vaccinieae</taxon>
        <taxon>Vaccinium</taxon>
    </lineage>
</organism>
<dbReference type="EMBL" id="CM037156">
    <property type="protein sequence ID" value="KAH7837535.1"/>
    <property type="molecule type" value="Genomic_DNA"/>
</dbReference>
<sequence length="134" mass="15142">MLPRCLRITTIRFRSSAMIVMLGAKRSFTFLGTSAVTAKRVHRTKLAPLDSDGWSINEERCMRTRIMTLILPIGPYKLSKIRSSKSFDSNVGVVLCRDAKEMEQRAIAAAFAYDQEDYCVVLITHSAHQCPFII</sequence>
<proteinExistence type="predicted"/>
<evidence type="ECO:0000313" key="1">
    <source>
        <dbReference type="EMBL" id="KAH7837535.1"/>
    </source>
</evidence>
<keyword evidence="2" id="KW-1185">Reference proteome</keyword>
<protein>
    <submittedName>
        <fullName evidence="1">Uncharacterized protein</fullName>
    </submittedName>
</protein>
<reference evidence="1 2" key="1">
    <citation type="journal article" date="2021" name="Hortic Res">
        <title>High-quality reference genome and annotation aids understanding of berry development for evergreen blueberry (Vaccinium darrowii).</title>
        <authorList>
            <person name="Yu J."/>
            <person name="Hulse-Kemp A.M."/>
            <person name="Babiker E."/>
            <person name="Staton M."/>
        </authorList>
    </citation>
    <scope>NUCLEOTIDE SEQUENCE [LARGE SCALE GENOMIC DNA]</scope>
    <source>
        <strain evidence="2">cv. NJ 8807/NJ 8810</strain>
        <tissue evidence="1">Young leaf</tissue>
    </source>
</reference>
<gene>
    <name evidence="1" type="ORF">Vadar_014928</name>
</gene>
<evidence type="ECO:0000313" key="2">
    <source>
        <dbReference type="Proteomes" id="UP000828048"/>
    </source>
</evidence>